<dbReference type="Gene3D" id="1.10.10.10">
    <property type="entry name" value="Winged helix-like DNA-binding domain superfamily/Winged helix DNA-binding domain"/>
    <property type="match status" value="1"/>
</dbReference>
<dbReference type="InterPro" id="IPR036390">
    <property type="entry name" value="WH_DNA-bd_sf"/>
</dbReference>
<dbReference type="InterPro" id="IPR023187">
    <property type="entry name" value="Tscrpt_reg_MarR-type_CS"/>
</dbReference>
<gene>
    <name evidence="5" type="ORF">Aiant_11380</name>
</gene>
<dbReference type="SUPFAM" id="SSF46785">
    <property type="entry name" value="Winged helix' DNA-binding domain"/>
    <property type="match status" value="1"/>
</dbReference>
<evidence type="ECO:0000256" key="3">
    <source>
        <dbReference type="ARBA" id="ARBA00023163"/>
    </source>
</evidence>
<proteinExistence type="predicted"/>
<dbReference type="PROSITE" id="PS01117">
    <property type="entry name" value="HTH_MARR_1"/>
    <property type="match status" value="1"/>
</dbReference>
<keyword evidence="1" id="KW-0805">Transcription regulation</keyword>
<protein>
    <recommendedName>
        <fullName evidence="4">HTH marR-type domain-containing protein</fullName>
    </recommendedName>
</protein>
<dbReference type="Pfam" id="PF01047">
    <property type="entry name" value="MarR"/>
    <property type="match status" value="1"/>
</dbReference>
<dbReference type="InterPro" id="IPR039422">
    <property type="entry name" value="MarR/SlyA-like"/>
</dbReference>
<dbReference type="InterPro" id="IPR036388">
    <property type="entry name" value="WH-like_DNA-bd_sf"/>
</dbReference>
<evidence type="ECO:0000256" key="2">
    <source>
        <dbReference type="ARBA" id="ARBA00023125"/>
    </source>
</evidence>
<evidence type="ECO:0000313" key="6">
    <source>
        <dbReference type="Proteomes" id="UP000676967"/>
    </source>
</evidence>
<keyword evidence="6" id="KW-1185">Reference proteome</keyword>
<dbReference type="SMART" id="SM00347">
    <property type="entry name" value="HTH_MARR"/>
    <property type="match status" value="1"/>
</dbReference>
<name>A0ABM7LMJ0_9ACTN</name>
<keyword evidence="3" id="KW-0804">Transcription</keyword>
<dbReference type="PROSITE" id="PS50995">
    <property type="entry name" value="HTH_MARR_2"/>
    <property type="match status" value="1"/>
</dbReference>
<organism evidence="5 6">
    <name type="scientific">Actinoplanes ianthinogenes</name>
    <dbReference type="NCBI Taxonomy" id="122358"/>
    <lineage>
        <taxon>Bacteria</taxon>
        <taxon>Bacillati</taxon>
        <taxon>Actinomycetota</taxon>
        <taxon>Actinomycetes</taxon>
        <taxon>Micromonosporales</taxon>
        <taxon>Micromonosporaceae</taxon>
        <taxon>Actinoplanes</taxon>
    </lineage>
</organism>
<dbReference type="Proteomes" id="UP000676967">
    <property type="component" value="Chromosome"/>
</dbReference>
<evidence type="ECO:0000259" key="4">
    <source>
        <dbReference type="PROSITE" id="PS50995"/>
    </source>
</evidence>
<keyword evidence="2" id="KW-0238">DNA-binding</keyword>
<dbReference type="EMBL" id="AP023356">
    <property type="protein sequence ID" value="BCJ40481.1"/>
    <property type="molecule type" value="Genomic_DNA"/>
</dbReference>
<dbReference type="PANTHER" id="PTHR33164">
    <property type="entry name" value="TRANSCRIPTIONAL REGULATOR, MARR FAMILY"/>
    <property type="match status" value="1"/>
</dbReference>
<reference evidence="5 6" key="1">
    <citation type="submission" date="2020-08" db="EMBL/GenBank/DDBJ databases">
        <title>Whole genome shotgun sequence of Actinoplanes ianthinogenes NBRC 13996.</title>
        <authorList>
            <person name="Komaki H."/>
            <person name="Tamura T."/>
        </authorList>
    </citation>
    <scope>NUCLEOTIDE SEQUENCE [LARGE SCALE GENOMIC DNA]</scope>
    <source>
        <strain evidence="5 6">NBRC 13996</strain>
    </source>
</reference>
<sequence length="161" mass="17444">MMKYSNGMGDDERYAGALDRILELVVLLHEDMTKSLAAQGLSVSRMTLLWTLRSLGPSPQRALAEALHVTPRAITGLVDGLVAGGLVTREPHPTDRRATLVTCTPRATELLDETAGQQREFGRQLFAHMPAERFDGLVAGLDDVLHTLHGLGLVHQPGVTS</sequence>
<dbReference type="InterPro" id="IPR000835">
    <property type="entry name" value="HTH_MarR-typ"/>
</dbReference>
<accession>A0ABM7LMJ0</accession>
<evidence type="ECO:0000313" key="5">
    <source>
        <dbReference type="EMBL" id="BCJ40481.1"/>
    </source>
</evidence>
<evidence type="ECO:0000256" key="1">
    <source>
        <dbReference type="ARBA" id="ARBA00023015"/>
    </source>
</evidence>
<dbReference type="PANTHER" id="PTHR33164:SF43">
    <property type="entry name" value="HTH-TYPE TRANSCRIPTIONAL REPRESSOR YETL"/>
    <property type="match status" value="1"/>
</dbReference>
<feature type="domain" description="HTH marR-type" evidence="4">
    <location>
        <begin position="11"/>
        <end position="146"/>
    </location>
</feature>